<keyword evidence="2" id="KW-0813">Transport</keyword>
<sequence length="574" mass="62378">MSSLFTQDHSTPKMREKSNYAAEGVIPDSNPSDEGIDIDISRPNELAEHRGWRFYMIFAALAVTGLLSSAEATIISTALPTIVHNLNVGNNYAWIANAYFLTSMVVQPFFGQLANIWGRRWPMISSVVILIAGSAICGWAINGSMLIVGRAIQGIGGGGINMLVELIVCDLVPVRERSKFMGIIMGTLTVGTVVGPIIGGIIVQGGEWRWVFWLNLPIGGVALGFLVPFLQVHYTKESSFITKLKRIDWVGNFILAPSLISILFALTDAGTKAPWSSWRIILPLVLGFVGLILFQAYEASPWCVEPTIPVRLFRNRTSLAAYVLTLLHIITSIWTLYFYPLYFQSVLGSSPARSGIQILPTFLILLPFAVVSGLLVTKVGRYRPVHHAGFAIMMIGFGLSTLLNAGSSTAEWVIYQGVIAAGSGVIVSSLLPAIQAAISDDDAAASTALFALLRSFGAIWGITIPVAVFNNQFDKLLYRIQDPAARAALGNGQAYEHASRDFIYAFQEPLKSQIIGVYSDALKTVWQVGIAIAGIGFIVVFAEKELKMRTKLSTEYGMKDKEIEVPAGAPEAKV</sequence>
<feature type="transmembrane region" description="Helical" evidence="8">
    <location>
        <begin position="388"/>
        <end position="406"/>
    </location>
</feature>
<dbReference type="Proteomes" id="UP000469558">
    <property type="component" value="Unassembled WGS sequence"/>
</dbReference>
<keyword evidence="6" id="KW-0325">Glycoprotein</keyword>
<comment type="subcellular location">
    <subcellularLocation>
        <location evidence="1">Membrane</location>
        <topology evidence="1">Multi-pass membrane protein</topology>
    </subcellularLocation>
</comment>
<keyword evidence="5 8" id="KW-0472">Membrane</keyword>
<evidence type="ECO:0000256" key="6">
    <source>
        <dbReference type="ARBA" id="ARBA00023180"/>
    </source>
</evidence>
<keyword evidence="11" id="KW-1185">Reference proteome</keyword>
<dbReference type="PROSITE" id="PS50850">
    <property type="entry name" value="MFS"/>
    <property type="match status" value="1"/>
</dbReference>
<reference evidence="10 11" key="1">
    <citation type="submission" date="2018-05" db="EMBL/GenBank/DDBJ databases">
        <title>Genome sequencing and assembly of the regulated plant pathogen Lachnellula willkommii and related sister species for the development of diagnostic species identification markers.</title>
        <authorList>
            <person name="Giroux E."/>
            <person name="Bilodeau G."/>
        </authorList>
    </citation>
    <scope>NUCLEOTIDE SEQUENCE [LARGE SCALE GENOMIC DNA]</scope>
    <source>
        <strain evidence="10 11">CBS 268.59</strain>
    </source>
</reference>
<organism evidence="10 11">
    <name type="scientific">Lachnellula suecica</name>
    <dbReference type="NCBI Taxonomy" id="602035"/>
    <lineage>
        <taxon>Eukaryota</taxon>
        <taxon>Fungi</taxon>
        <taxon>Dikarya</taxon>
        <taxon>Ascomycota</taxon>
        <taxon>Pezizomycotina</taxon>
        <taxon>Leotiomycetes</taxon>
        <taxon>Helotiales</taxon>
        <taxon>Lachnaceae</taxon>
        <taxon>Lachnellula</taxon>
    </lineage>
</organism>
<feature type="transmembrane region" description="Helical" evidence="8">
    <location>
        <begin position="524"/>
        <end position="542"/>
    </location>
</feature>
<protein>
    <submittedName>
        <fullName evidence="10">MFS efflux transporter aclA</fullName>
    </submittedName>
</protein>
<feature type="transmembrane region" description="Helical" evidence="8">
    <location>
        <begin position="249"/>
        <end position="266"/>
    </location>
</feature>
<dbReference type="AlphaFoldDB" id="A0A8T9C7Z8"/>
<dbReference type="EMBL" id="QGMK01000530">
    <property type="protein sequence ID" value="TVY81182.1"/>
    <property type="molecule type" value="Genomic_DNA"/>
</dbReference>
<feature type="transmembrane region" description="Helical" evidence="8">
    <location>
        <begin position="443"/>
        <end position="469"/>
    </location>
</feature>
<accession>A0A8T9C7Z8</accession>
<dbReference type="InterPro" id="IPR011701">
    <property type="entry name" value="MFS"/>
</dbReference>
<evidence type="ECO:0000259" key="9">
    <source>
        <dbReference type="PROSITE" id="PS50850"/>
    </source>
</evidence>
<dbReference type="PRINTS" id="PR01036">
    <property type="entry name" value="TCRTETB"/>
</dbReference>
<feature type="transmembrane region" description="Helical" evidence="8">
    <location>
        <begin position="147"/>
        <end position="168"/>
    </location>
</feature>
<evidence type="ECO:0000313" key="11">
    <source>
        <dbReference type="Proteomes" id="UP000469558"/>
    </source>
</evidence>
<evidence type="ECO:0000256" key="3">
    <source>
        <dbReference type="ARBA" id="ARBA00022692"/>
    </source>
</evidence>
<feature type="transmembrane region" description="Helical" evidence="8">
    <location>
        <begin position="210"/>
        <end position="229"/>
    </location>
</feature>
<evidence type="ECO:0000313" key="10">
    <source>
        <dbReference type="EMBL" id="TVY81182.1"/>
    </source>
</evidence>
<feature type="transmembrane region" description="Helical" evidence="8">
    <location>
        <begin position="122"/>
        <end position="141"/>
    </location>
</feature>
<dbReference type="GO" id="GO:0005886">
    <property type="term" value="C:plasma membrane"/>
    <property type="evidence" value="ECO:0007669"/>
    <property type="project" value="TreeGrafter"/>
</dbReference>
<dbReference type="Gene3D" id="1.20.1250.20">
    <property type="entry name" value="MFS general substrate transporter like domains"/>
    <property type="match status" value="1"/>
</dbReference>
<evidence type="ECO:0000256" key="7">
    <source>
        <dbReference type="SAM" id="MobiDB-lite"/>
    </source>
</evidence>
<dbReference type="GO" id="GO:0022857">
    <property type="term" value="F:transmembrane transporter activity"/>
    <property type="evidence" value="ECO:0007669"/>
    <property type="project" value="InterPro"/>
</dbReference>
<feature type="transmembrane region" description="Helical" evidence="8">
    <location>
        <begin position="180"/>
        <end position="204"/>
    </location>
</feature>
<evidence type="ECO:0000256" key="5">
    <source>
        <dbReference type="ARBA" id="ARBA00023136"/>
    </source>
</evidence>
<evidence type="ECO:0000256" key="2">
    <source>
        <dbReference type="ARBA" id="ARBA00022448"/>
    </source>
</evidence>
<dbReference type="FunFam" id="1.20.1250.20:FF:000484">
    <property type="entry name" value="MFS general substrate transporter"/>
    <property type="match status" value="1"/>
</dbReference>
<keyword evidence="3 8" id="KW-0812">Transmembrane</keyword>
<dbReference type="Gene3D" id="1.20.1720.10">
    <property type="entry name" value="Multidrug resistance protein D"/>
    <property type="match status" value="1"/>
</dbReference>
<dbReference type="Pfam" id="PF07690">
    <property type="entry name" value="MFS_1"/>
    <property type="match status" value="1"/>
</dbReference>
<feature type="transmembrane region" description="Helical" evidence="8">
    <location>
        <begin position="412"/>
        <end position="431"/>
    </location>
</feature>
<feature type="transmembrane region" description="Helical" evidence="8">
    <location>
        <begin position="278"/>
        <end position="297"/>
    </location>
</feature>
<dbReference type="PANTHER" id="PTHR23501">
    <property type="entry name" value="MAJOR FACILITATOR SUPERFAMILY"/>
    <property type="match status" value="1"/>
</dbReference>
<evidence type="ECO:0000256" key="8">
    <source>
        <dbReference type="SAM" id="Phobius"/>
    </source>
</evidence>
<name>A0A8T9C7Z8_9HELO</name>
<proteinExistence type="predicted"/>
<evidence type="ECO:0000256" key="1">
    <source>
        <dbReference type="ARBA" id="ARBA00004141"/>
    </source>
</evidence>
<dbReference type="PANTHER" id="PTHR23501:SF187">
    <property type="entry name" value="MAJOR FACILITATOR SUPERFAMILY (MFS) PROFILE DOMAIN-CONTAINING PROTEIN"/>
    <property type="match status" value="1"/>
</dbReference>
<dbReference type="SUPFAM" id="SSF103473">
    <property type="entry name" value="MFS general substrate transporter"/>
    <property type="match status" value="1"/>
</dbReference>
<dbReference type="OrthoDB" id="10021397at2759"/>
<feature type="transmembrane region" description="Helical" evidence="8">
    <location>
        <begin position="54"/>
        <end position="79"/>
    </location>
</feature>
<feature type="domain" description="Major facilitator superfamily (MFS) profile" evidence="9">
    <location>
        <begin position="57"/>
        <end position="548"/>
    </location>
</feature>
<keyword evidence="4 8" id="KW-1133">Transmembrane helix</keyword>
<feature type="region of interest" description="Disordered" evidence="7">
    <location>
        <begin position="1"/>
        <end position="36"/>
    </location>
</feature>
<feature type="transmembrane region" description="Helical" evidence="8">
    <location>
        <begin position="318"/>
        <end position="338"/>
    </location>
</feature>
<dbReference type="InterPro" id="IPR036259">
    <property type="entry name" value="MFS_trans_sf"/>
</dbReference>
<dbReference type="InterPro" id="IPR020846">
    <property type="entry name" value="MFS_dom"/>
</dbReference>
<evidence type="ECO:0000256" key="4">
    <source>
        <dbReference type="ARBA" id="ARBA00022989"/>
    </source>
</evidence>
<feature type="transmembrane region" description="Helical" evidence="8">
    <location>
        <begin position="91"/>
        <end position="110"/>
    </location>
</feature>
<gene>
    <name evidence="10" type="primary">aclA</name>
    <name evidence="10" type="ORF">LSUE1_G006565</name>
</gene>
<comment type="caution">
    <text evidence="10">The sequence shown here is derived from an EMBL/GenBank/DDBJ whole genome shotgun (WGS) entry which is preliminary data.</text>
</comment>
<feature type="transmembrane region" description="Helical" evidence="8">
    <location>
        <begin position="358"/>
        <end position="376"/>
    </location>
</feature>